<sequence>MLRTIGSTVVAAAAVALTCTGTAQAETNPACPSGVTQIGATSYIKHGGTTIASVKQFKGCNKNWGYVYVWDSWRADHTDYTPYAGVQVRGAEFPSGYRAGARGQQELWSYGTDTLTKCTRGYGSIVAQSYGGGVETEERC</sequence>
<evidence type="ECO:0000313" key="3">
    <source>
        <dbReference type="Proteomes" id="UP000199352"/>
    </source>
</evidence>
<dbReference type="EMBL" id="FOFR01000016">
    <property type="protein sequence ID" value="SER82176.1"/>
    <property type="molecule type" value="Genomic_DNA"/>
</dbReference>
<gene>
    <name evidence="2" type="ORF">SAMN05216188_11616</name>
</gene>
<feature type="chain" id="PRO_5011783860" description="DUF2690 domain-containing protein" evidence="1">
    <location>
        <begin position="26"/>
        <end position="140"/>
    </location>
</feature>
<feature type="signal peptide" evidence="1">
    <location>
        <begin position="1"/>
        <end position="25"/>
    </location>
</feature>
<evidence type="ECO:0008006" key="4">
    <source>
        <dbReference type="Google" id="ProtNLM"/>
    </source>
</evidence>
<dbReference type="AlphaFoldDB" id="A0A1H9SAV9"/>
<evidence type="ECO:0000256" key="1">
    <source>
        <dbReference type="SAM" id="SignalP"/>
    </source>
</evidence>
<reference evidence="3" key="1">
    <citation type="submission" date="2016-10" db="EMBL/GenBank/DDBJ databases">
        <authorList>
            <person name="Varghese N."/>
            <person name="Submissions S."/>
        </authorList>
    </citation>
    <scope>NUCLEOTIDE SEQUENCE [LARGE SCALE GENOMIC DNA]</scope>
    <source>
        <strain evidence="3">CGMCC 4.3525</strain>
    </source>
</reference>
<protein>
    <recommendedName>
        <fullName evidence="4">DUF2690 domain-containing protein</fullName>
    </recommendedName>
</protein>
<dbReference type="RefSeq" id="WP_089956243.1">
    <property type="nucleotide sequence ID" value="NZ_FOFR01000016.1"/>
</dbReference>
<dbReference type="Proteomes" id="UP000199352">
    <property type="component" value="Unassembled WGS sequence"/>
</dbReference>
<evidence type="ECO:0000313" key="2">
    <source>
        <dbReference type="EMBL" id="SER82176.1"/>
    </source>
</evidence>
<organism evidence="2 3">
    <name type="scientific">Lentzea xinjiangensis</name>
    <dbReference type="NCBI Taxonomy" id="402600"/>
    <lineage>
        <taxon>Bacteria</taxon>
        <taxon>Bacillati</taxon>
        <taxon>Actinomycetota</taxon>
        <taxon>Actinomycetes</taxon>
        <taxon>Pseudonocardiales</taxon>
        <taxon>Pseudonocardiaceae</taxon>
        <taxon>Lentzea</taxon>
    </lineage>
</organism>
<dbReference type="STRING" id="402600.SAMN05216188_11616"/>
<keyword evidence="3" id="KW-1185">Reference proteome</keyword>
<proteinExistence type="predicted"/>
<name>A0A1H9SAV9_9PSEU</name>
<keyword evidence="1" id="KW-0732">Signal</keyword>
<accession>A0A1H9SAV9</accession>
<dbReference type="OrthoDB" id="3688329at2"/>